<reference evidence="1" key="1">
    <citation type="journal article" date="2016" name="Nat. Genet.">
        <title>A high-quality carrot genome assembly provides new insights into carotenoid accumulation and asterid genome evolution.</title>
        <authorList>
            <person name="Iorizzo M."/>
            <person name="Ellison S."/>
            <person name="Senalik D."/>
            <person name="Zeng P."/>
            <person name="Satapoomin P."/>
            <person name="Huang J."/>
            <person name="Bowman M."/>
            <person name="Iovene M."/>
            <person name="Sanseverino W."/>
            <person name="Cavagnaro P."/>
            <person name="Yildiz M."/>
            <person name="Macko-Podgorni A."/>
            <person name="Moranska E."/>
            <person name="Grzebelus E."/>
            <person name="Grzebelus D."/>
            <person name="Ashrafi H."/>
            <person name="Zheng Z."/>
            <person name="Cheng S."/>
            <person name="Spooner D."/>
            <person name="Van Deynze A."/>
            <person name="Simon P."/>
        </authorList>
    </citation>
    <scope>NUCLEOTIDE SEQUENCE [LARGE SCALE GENOMIC DNA]</scope>
    <source>
        <tissue evidence="1">Leaf</tissue>
    </source>
</reference>
<keyword evidence="3" id="KW-1185">Reference proteome</keyword>
<protein>
    <submittedName>
        <fullName evidence="1">Uncharacterized protein</fullName>
    </submittedName>
</protein>
<dbReference type="EMBL" id="LNRQ01000007">
    <property type="protein sequence ID" value="KZM88422.1"/>
    <property type="molecule type" value="Genomic_DNA"/>
</dbReference>
<gene>
    <name evidence="1" type="ORF">DCAR_025497</name>
    <name evidence="2" type="ORF">DCAR_0729309</name>
</gene>
<name>A0A161ZM74_DAUCS</name>
<proteinExistence type="predicted"/>
<dbReference type="EMBL" id="CP093349">
    <property type="protein sequence ID" value="WOH09849.1"/>
    <property type="molecule type" value="Genomic_DNA"/>
</dbReference>
<organism evidence="1">
    <name type="scientific">Daucus carota subsp. sativus</name>
    <name type="common">Carrot</name>
    <dbReference type="NCBI Taxonomy" id="79200"/>
    <lineage>
        <taxon>Eukaryota</taxon>
        <taxon>Viridiplantae</taxon>
        <taxon>Streptophyta</taxon>
        <taxon>Embryophyta</taxon>
        <taxon>Tracheophyta</taxon>
        <taxon>Spermatophyta</taxon>
        <taxon>Magnoliopsida</taxon>
        <taxon>eudicotyledons</taxon>
        <taxon>Gunneridae</taxon>
        <taxon>Pentapetalae</taxon>
        <taxon>asterids</taxon>
        <taxon>campanulids</taxon>
        <taxon>Apiales</taxon>
        <taxon>Apiaceae</taxon>
        <taxon>Apioideae</taxon>
        <taxon>Scandiceae</taxon>
        <taxon>Daucinae</taxon>
        <taxon>Daucus</taxon>
        <taxon>Daucus sect. Daucus</taxon>
    </lineage>
</organism>
<dbReference type="Gramene" id="KZM88422">
    <property type="protein sequence ID" value="KZM88422"/>
    <property type="gene ID" value="DCAR_025497"/>
</dbReference>
<evidence type="ECO:0000313" key="3">
    <source>
        <dbReference type="Proteomes" id="UP000077755"/>
    </source>
</evidence>
<accession>A0A161ZM74</accession>
<evidence type="ECO:0000313" key="2">
    <source>
        <dbReference type="EMBL" id="WOH09849.1"/>
    </source>
</evidence>
<dbReference type="Proteomes" id="UP000077755">
    <property type="component" value="Chromosome 7"/>
</dbReference>
<evidence type="ECO:0000313" key="1">
    <source>
        <dbReference type="EMBL" id="KZM88422.1"/>
    </source>
</evidence>
<sequence length="176" mass="20558">MGEPELNFNLPSGEMERREEVAADELIPQSTVIIRTSCSSRRSLNNVDTSNIRRTWPNGFSLIRWAHYERLMGGPRDPEAAAEKLWRKREKRLRRAQLENFNAHTPMPLPLLNLRFLIPIIMTHEGYWLSEIEKVSVRVGLHIQIKDMNPTRKKYAEKGYDSNSPARRFFAVVEKQ</sequence>
<reference evidence="2" key="2">
    <citation type="submission" date="2022-03" db="EMBL/GenBank/DDBJ databases">
        <title>Draft title - Genomic analysis of global carrot germplasm unveils the trajectory of domestication and the origin of high carotenoid orange carrot.</title>
        <authorList>
            <person name="Iorizzo M."/>
            <person name="Ellison S."/>
            <person name="Senalik D."/>
            <person name="Macko-Podgorni A."/>
            <person name="Grzebelus D."/>
            <person name="Bostan H."/>
            <person name="Rolling W."/>
            <person name="Curaba J."/>
            <person name="Simon P."/>
        </authorList>
    </citation>
    <scope>NUCLEOTIDE SEQUENCE</scope>
    <source>
        <tissue evidence="2">Leaf</tissue>
    </source>
</reference>
<dbReference type="AlphaFoldDB" id="A0A161ZM74"/>